<proteinExistence type="inferred from homology"/>
<comment type="pathway">
    <text evidence="2">Protein modification; protein glycosylation.</text>
</comment>
<feature type="binding site" evidence="7">
    <location>
        <position position="584"/>
    </location>
    <ligand>
        <name>Ca(2+)</name>
        <dbReference type="ChEBI" id="CHEBI:29108"/>
    </ligand>
</feature>
<dbReference type="InterPro" id="IPR036026">
    <property type="entry name" value="Seven-hairpin_glycosidases"/>
</dbReference>
<sequence>MILSQFRPLRPYKNLLALLAFLLTVWYLLFWSGSSGSALESVQLEKYMQQSPSVPATLVKSSVEWSNITLRHPPKEPLIQLPVLDKRKRLRRVQHAFGPESIADRRVREERRRAVRGRTINDWNAYRKFAWKRDALMPISGGGRDQFSGWAATLVDSLDTLWIMGLKEEFDEAVAAVAEIDFGTSTTSTVNIFETTIRYLGGLLAAYDLSKREVLLQKAIELGDLIYSGFNTPNRMPVDNINVEGAKGGQGLNIEGRVVSASPGTLTLELTRLSQLTGDPKYYDAIANVVELFYLGQNETALPGLFPMWVSMSNADVTSGSTFTLGGSADSLYEYFPKMYALLGGSEPKFETLTTGFMETAKKYLFFRPMVPNNDDILISGTVNAWSSNETQLGPESEHLTCFIGGTFALAGRLFNREEDVEVGARLARGCAYAYRSFATGIMPERYNMVPCDPDKPCKWDEEKWDTEKAKWPEYLPHLPKGFTTARDPRYILRPEAIESVFYLWRITGEKEWQDFAWDMFQAVANGTATPLASASVRDVTIAKRELEQEDYMESFWIAETLKYFYLAFSPPDVIDLDKYVLNTEAHPFLRP</sequence>
<feature type="active site" description="Proton donor" evidence="6">
    <location>
        <position position="194"/>
    </location>
</feature>
<dbReference type="InterPro" id="IPR012341">
    <property type="entry name" value="6hp_glycosidase-like_sf"/>
</dbReference>
<keyword evidence="7" id="KW-0479">Metal-binding</keyword>
<feature type="active site" description="Proton donor" evidence="6">
    <location>
        <position position="445"/>
    </location>
</feature>
<dbReference type="EMBL" id="JAULSW010000006">
    <property type="protein sequence ID" value="KAK3377421.1"/>
    <property type="molecule type" value="Genomic_DNA"/>
</dbReference>
<protein>
    <recommendedName>
        <fullName evidence="9">alpha-1,2-Mannosidase</fullName>
        <ecNumber evidence="9">3.2.1.-</ecNumber>
    </recommendedName>
</protein>
<keyword evidence="4 9" id="KW-0378">Hydrolase</keyword>
<dbReference type="PANTHER" id="PTHR11742">
    <property type="entry name" value="MANNOSYL-OLIGOSACCHARIDE ALPHA-1,2-MANNOSIDASE-RELATED"/>
    <property type="match status" value="1"/>
</dbReference>
<dbReference type="PANTHER" id="PTHR11742:SF29">
    <property type="entry name" value="ALPHA-1,2-MANNOSIDASE"/>
    <property type="match status" value="1"/>
</dbReference>
<evidence type="ECO:0000313" key="10">
    <source>
        <dbReference type="EMBL" id="KAK3377421.1"/>
    </source>
</evidence>
<dbReference type="AlphaFoldDB" id="A0AAE0KIU2"/>
<dbReference type="GO" id="GO:0005509">
    <property type="term" value="F:calcium ion binding"/>
    <property type="evidence" value="ECO:0007669"/>
    <property type="project" value="InterPro"/>
</dbReference>
<organism evidence="10 11">
    <name type="scientific">Podospora didyma</name>
    <dbReference type="NCBI Taxonomy" id="330526"/>
    <lineage>
        <taxon>Eukaryota</taxon>
        <taxon>Fungi</taxon>
        <taxon>Dikarya</taxon>
        <taxon>Ascomycota</taxon>
        <taxon>Pezizomycotina</taxon>
        <taxon>Sordariomycetes</taxon>
        <taxon>Sordariomycetidae</taxon>
        <taxon>Sordariales</taxon>
        <taxon>Podosporaceae</taxon>
        <taxon>Podospora</taxon>
    </lineage>
</organism>
<evidence type="ECO:0000256" key="1">
    <source>
        <dbReference type="ARBA" id="ARBA00001913"/>
    </source>
</evidence>
<evidence type="ECO:0000256" key="5">
    <source>
        <dbReference type="ARBA" id="ARBA00023157"/>
    </source>
</evidence>
<dbReference type="Gene3D" id="1.50.10.10">
    <property type="match status" value="1"/>
</dbReference>
<reference evidence="10" key="2">
    <citation type="submission" date="2023-06" db="EMBL/GenBank/DDBJ databases">
        <authorList>
            <consortium name="Lawrence Berkeley National Laboratory"/>
            <person name="Haridas S."/>
            <person name="Hensen N."/>
            <person name="Bonometti L."/>
            <person name="Westerberg I."/>
            <person name="Brannstrom I.O."/>
            <person name="Guillou S."/>
            <person name="Cros-Aarteil S."/>
            <person name="Calhoun S."/>
            <person name="Kuo A."/>
            <person name="Mondo S."/>
            <person name="Pangilinan J."/>
            <person name="Riley R."/>
            <person name="LaButti K."/>
            <person name="Andreopoulos B."/>
            <person name="Lipzen A."/>
            <person name="Chen C."/>
            <person name="Yanf M."/>
            <person name="Daum C."/>
            <person name="Ng V."/>
            <person name="Clum A."/>
            <person name="Steindorff A."/>
            <person name="Ohm R."/>
            <person name="Martin F."/>
            <person name="Silar P."/>
            <person name="Natvig D."/>
            <person name="Lalanne C."/>
            <person name="Gautier V."/>
            <person name="Ament-velasquez S.L."/>
            <person name="Kruys A."/>
            <person name="Hutchinson M.I."/>
            <person name="Powell A.J."/>
            <person name="Barry K."/>
            <person name="Miller A.N."/>
            <person name="Grigoriev I.V."/>
            <person name="Debuchy R."/>
            <person name="Gladieux P."/>
            <person name="Thoren M.H."/>
            <person name="Johannesson H."/>
        </authorList>
    </citation>
    <scope>NUCLEOTIDE SEQUENCE</scope>
    <source>
        <strain evidence="10">CBS 232.78</strain>
    </source>
</reference>
<comment type="cofactor">
    <cofactor evidence="1 7">
        <name>Ca(2+)</name>
        <dbReference type="ChEBI" id="CHEBI:29108"/>
    </cofactor>
</comment>
<dbReference type="PRINTS" id="PR00747">
    <property type="entry name" value="GLYHDRLASE47"/>
</dbReference>
<comment type="caution">
    <text evidence="10">The sequence shown here is derived from an EMBL/GenBank/DDBJ whole genome shotgun (WGS) entry which is preliminary data.</text>
</comment>
<keyword evidence="7" id="KW-0106">Calcium</keyword>
<gene>
    <name evidence="10" type="ORF">B0H63DRAFT_416949</name>
</gene>
<dbReference type="GO" id="GO:0016020">
    <property type="term" value="C:membrane"/>
    <property type="evidence" value="ECO:0007669"/>
    <property type="project" value="InterPro"/>
</dbReference>
<dbReference type="GO" id="GO:0036503">
    <property type="term" value="P:ERAD pathway"/>
    <property type="evidence" value="ECO:0007669"/>
    <property type="project" value="UniProtKB-ARBA"/>
</dbReference>
<keyword evidence="5 8" id="KW-1015">Disulfide bond</keyword>
<evidence type="ECO:0000256" key="8">
    <source>
        <dbReference type="PIRSR" id="PIRSR601382-3"/>
    </source>
</evidence>
<dbReference type="EC" id="3.2.1.-" evidence="9"/>
<dbReference type="InterPro" id="IPR001382">
    <property type="entry name" value="Glyco_hydro_47"/>
</dbReference>
<evidence type="ECO:0000256" key="6">
    <source>
        <dbReference type="PIRSR" id="PIRSR601382-1"/>
    </source>
</evidence>
<dbReference type="GO" id="GO:0004571">
    <property type="term" value="F:mannosyl-oligosaccharide 1,2-alpha-mannosidase activity"/>
    <property type="evidence" value="ECO:0007669"/>
    <property type="project" value="InterPro"/>
</dbReference>
<evidence type="ECO:0000256" key="9">
    <source>
        <dbReference type="RuleBase" id="RU361193"/>
    </source>
</evidence>
<dbReference type="SUPFAM" id="SSF48225">
    <property type="entry name" value="Seven-hairpin glycosidases"/>
    <property type="match status" value="1"/>
</dbReference>
<evidence type="ECO:0000313" key="11">
    <source>
        <dbReference type="Proteomes" id="UP001285441"/>
    </source>
</evidence>
<dbReference type="GO" id="GO:0005783">
    <property type="term" value="C:endoplasmic reticulum"/>
    <property type="evidence" value="ECO:0007669"/>
    <property type="project" value="TreeGrafter"/>
</dbReference>
<name>A0AAE0KIU2_9PEZI</name>
<evidence type="ECO:0000256" key="3">
    <source>
        <dbReference type="ARBA" id="ARBA00007658"/>
    </source>
</evidence>
<comment type="similarity">
    <text evidence="3 9">Belongs to the glycosyl hydrolase 47 family.</text>
</comment>
<accession>A0AAE0KIU2</accession>
<reference evidence="10" key="1">
    <citation type="journal article" date="2023" name="Mol. Phylogenet. Evol.">
        <title>Genome-scale phylogeny and comparative genomics of the fungal order Sordariales.</title>
        <authorList>
            <person name="Hensen N."/>
            <person name="Bonometti L."/>
            <person name="Westerberg I."/>
            <person name="Brannstrom I.O."/>
            <person name="Guillou S."/>
            <person name="Cros-Aarteil S."/>
            <person name="Calhoun S."/>
            <person name="Haridas S."/>
            <person name="Kuo A."/>
            <person name="Mondo S."/>
            <person name="Pangilinan J."/>
            <person name="Riley R."/>
            <person name="LaButti K."/>
            <person name="Andreopoulos B."/>
            <person name="Lipzen A."/>
            <person name="Chen C."/>
            <person name="Yan M."/>
            <person name="Daum C."/>
            <person name="Ng V."/>
            <person name="Clum A."/>
            <person name="Steindorff A."/>
            <person name="Ohm R.A."/>
            <person name="Martin F."/>
            <person name="Silar P."/>
            <person name="Natvig D.O."/>
            <person name="Lalanne C."/>
            <person name="Gautier V."/>
            <person name="Ament-Velasquez S.L."/>
            <person name="Kruys A."/>
            <person name="Hutchinson M.I."/>
            <person name="Powell A.J."/>
            <person name="Barry K."/>
            <person name="Miller A.N."/>
            <person name="Grigoriev I.V."/>
            <person name="Debuchy R."/>
            <person name="Gladieux P."/>
            <person name="Hiltunen Thoren M."/>
            <person name="Johannesson H."/>
        </authorList>
    </citation>
    <scope>NUCLEOTIDE SEQUENCE</scope>
    <source>
        <strain evidence="10">CBS 232.78</strain>
    </source>
</reference>
<feature type="disulfide bond" evidence="8">
    <location>
        <begin position="402"/>
        <end position="431"/>
    </location>
</feature>
<feature type="active site" evidence="6">
    <location>
        <position position="496"/>
    </location>
</feature>
<dbReference type="Proteomes" id="UP001285441">
    <property type="component" value="Unassembled WGS sequence"/>
</dbReference>
<keyword evidence="9" id="KW-0326">Glycosidase</keyword>
<dbReference type="GO" id="GO:0005975">
    <property type="term" value="P:carbohydrate metabolic process"/>
    <property type="evidence" value="ECO:0007669"/>
    <property type="project" value="InterPro"/>
</dbReference>
<feature type="active site" description="Proton donor" evidence="6">
    <location>
        <position position="330"/>
    </location>
</feature>
<evidence type="ECO:0000256" key="2">
    <source>
        <dbReference type="ARBA" id="ARBA00004922"/>
    </source>
</evidence>
<dbReference type="FunFam" id="1.50.10.10:FF:000037">
    <property type="entry name" value="alpha-1,2-Mannosidase"/>
    <property type="match status" value="1"/>
</dbReference>
<evidence type="ECO:0000256" key="4">
    <source>
        <dbReference type="ARBA" id="ARBA00022801"/>
    </source>
</evidence>
<evidence type="ECO:0000256" key="7">
    <source>
        <dbReference type="PIRSR" id="PIRSR601382-2"/>
    </source>
</evidence>
<dbReference type="InterPro" id="IPR050749">
    <property type="entry name" value="Glycosyl_Hydrolase_47"/>
</dbReference>
<keyword evidence="11" id="KW-1185">Reference proteome</keyword>
<dbReference type="Pfam" id="PF01532">
    <property type="entry name" value="Glyco_hydro_47"/>
    <property type="match status" value="1"/>
</dbReference>